<gene>
    <name evidence="3" type="ORF">DVR12_05685</name>
</gene>
<organism evidence="3 4">
    <name type="scientific">Chitinophaga silvatica</name>
    <dbReference type="NCBI Taxonomy" id="2282649"/>
    <lineage>
        <taxon>Bacteria</taxon>
        <taxon>Pseudomonadati</taxon>
        <taxon>Bacteroidota</taxon>
        <taxon>Chitinophagia</taxon>
        <taxon>Chitinophagales</taxon>
        <taxon>Chitinophagaceae</taxon>
        <taxon>Chitinophaga</taxon>
    </lineage>
</organism>
<protein>
    <recommendedName>
        <fullName evidence="5">Thiopeptide-type bacteriocin biosynthesis domain-containing protein</fullName>
    </recommendedName>
</protein>
<comment type="caution">
    <text evidence="3">The sequence shown here is derived from an EMBL/GenBank/DDBJ whole genome shotgun (WGS) entry which is preliminary data.</text>
</comment>
<feature type="domain" description="Thiopeptide-type bacteriocin biosynthesis" evidence="2">
    <location>
        <begin position="750"/>
        <end position="1008"/>
    </location>
</feature>
<dbReference type="InterPro" id="IPR023809">
    <property type="entry name" value="Thiopep_bacteriocin_synth_dom"/>
</dbReference>
<name>A0A3E1YDT6_9BACT</name>
<sequence length="1015" mass="116978">MTCALQPADFFLIRIPLLPFNTVHHFHQTTNRNTQSFIDELRRLFSDPLMQEAVFLASVPLYDETLKWLNNPNDSSLKLPLALYRYLIRMCTRCTPYGLFAGCTTGTISDKPSSFHLPQKIIHQKIKRLDMGYLSTLLNELVNTPTIREQILFYPNDSIYNIGDSSRYFEYQLSQQRRQYFISAFARNEFIDELLETATDGASLNTLSEVLTSQDIAEPDAQEFINTLINNQVLVPGLVPAISEPGDLQFTTFFKKLTPIKELLQIQQTGVASYKQISSLLDEQFPSVPAKAPVQVDLFYPNINSNISNTVIVDLLSDLEKLSPLASAHIPTDLNLFKEQFLQRYEQQEIPLMIALDSDIGIGYGLITGGIANYTPLVDDLILPGKDVEQSLKWNSLTQFVWQQFLQSQQQENQIITIKEEDLQKLSEQLPTVTMPNSLVLMGSLMAENTQQLENKDYKFLLKTCSGPNALALLGRFGAGNPELATYMRNFARTEQSIDPEKIFAEIIHLPEGRIGNVLLRPKIYDYEIHFLGKSSVDTSYQIPVSDLYVSVRNDKVVLRSQRLNKEVIPRLTSAHNFVRGLAIYKFLADLQQQVAIGIQWNWGALLEQPFLPRVAFKHLILQRARWYITSEYYQQLLLKYTPEEALKVWQKKYNAPDFVFLTEGDNELLIDLNNEFACTLLIDKLNKADVVLYETLMDDNDRLLSNEDGSFCNELIIPLKNSAYHHNDSISNNIISEHIQRSFPPGSEWLYIKIYCGFAWIDKLLVNALYPLIQQLQAVGMVDRWFFIRYQDPDAHLRIRLHLTDPGTQLGYVLQQVHNILQSYLDAKIVQRIQLDTYVRETERYAAEYMELSEQFFWHDSEMVAYLLSIPGLRSVDRWLLALKGANTLLDAAGLSPVQKLALFQQLQQQFFTEHRGNDDLMLQLNKKFREHRKQIELALENSEAYALNEISTSIFDRRTSSLQKVFNGQIPEFLLPHYLHMFLNRMFTANARMQELVIYHYLMKYYSSVVARG</sequence>
<dbReference type="AlphaFoldDB" id="A0A3E1YDT6"/>
<dbReference type="Pfam" id="PF04738">
    <property type="entry name" value="Lant_dehydr_N"/>
    <property type="match status" value="1"/>
</dbReference>
<accession>A0A3E1YDT6</accession>
<dbReference type="OrthoDB" id="1273722at2"/>
<dbReference type="NCBIfam" id="TIGR03891">
    <property type="entry name" value="thiopep_ocin"/>
    <property type="match status" value="1"/>
</dbReference>
<dbReference type="RefSeq" id="WP_116974523.1">
    <property type="nucleotide sequence ID" value="NZ_QPMM01000002.1"/>
</dbReference>
<dbReference type="EMBL" id="QPMM01000002">
    <property type="protein sequence ID" value="RFS24692.1"/>
    <property type="molecule type" value="Genomic_DNA"/>
</dbReference>
<evidence type="ECO:0000313" key="4">
    <source>
        <dbReference type="Proteomes" id="UP000260644"/>
    </source>
</evidence>
<dbReference type="Proteomes" id="UP000260644">
    <property type="component" value="Unassembled WGS sequence"/>
</dbReference>
<evidence type="ECO:0000259" key="1">
    <source>
        <dbReference type="Pfam" id="PF04738"/>
    </source>
</evidence>
<reference evidence="3 4" key="1">
    <citation type="submission" date="2018-07" db="EMBL/GenBank/DDBJ databases">
        <title>Chitinophaga K2CV101002-2 sp. nov., isolated from a monsoon evergreen broad-leaved forest soil.</title>
        <authorList>
            <person name="Lv Y."/>
        </authorList>
    </citation>
    <scope>NUCLEOTIDE SEQUENCE [LARGE SCALE GENOMIC DNA]</scope>
    <source>
        <strain evidence="3 4">GDMCC 1.1288</strain>
    </source>
</reference>
<evidence type="ECO:0000259" key="2">
    <source>
        <dbReference type="Pfam" id="PF14028"/>
    </source>
</evidence>
<dbReference type="Pfam" id="PF14028">
    <property type="entry name" value="Lant_dehydr_C"/>
    <property type="match status" value="1"/>
</dbReference>
<evidence type="ECO:0000313" key="3">
    <source>
        <dbReference type="EMBL" id="RFS24692.1"/>
    </source>
</evidence>
<proteinExistence type="predicted"/>
<keyword evidence="4" id="KW-1185">Reference proteome</keyword>
<dbReference type="InterPro" id="IPR006827">
    <property type="entry name" value="Lant_deHydtase_N"/>
</dbReference>
<evidence type="ECO:0008006" key="5">
    <source>
        <dbReference type="Google" id="ProtNLM"/>
    </source>
</evidence>
<feature type="domain" description="Lantibiotic dehydratase N-terminal" evidence="1">
    <location>
        <begin position="47"/>
        <end position="682"/>
    </location>
</feature>